<reference evidence="5" key="2">
    <citation type="journal article" date="2022" name="Front. Microbiol.">
        <title>Comparative Genomic Analysis Revealed Distinct Molecular Components and Organization of CO2-Concentrating Mechanism in Thermophilic Cyanobacteria.</title>
        <authorList>
            <person name="Tang J."/>
            <person name="Zhou H."/>
            <person name="Yao D."/>
            <person name="Riaz S."/>
            <person name="You D."/>
            <person name="Klepacz-Smolka A."/>
            <person name="Daroch M."/>
        </authorList>
    </citation>
    <scope>NUCLEOTIDE SEQUENCE [LARGE SCALE GENOMIC DNA]</scope>
    <source>
        <strain evidence="5">PCC 6715</strain>
    </source>
</reference>
<dbReference type="CDD" id="cd00156">
    <property type="entry name" value="REC"/>
    <property type="match status" value="1"/>
</dbReference>
<dbReference type="GO" id="GO:0052621">
    <property type="term" value="F:diguanylate cyclase activity"/>
    <property type="evidence" value="ECO:0007669"/>
    <property type="project" value="TreeGrafter"/>
</dbReference>
<protein>
    <submittedName>
        <fullName evidence="4">Diguanylate cyclase response regulator</fullName>
    </submittedName>
</protein>
<dbReference type="RefSeq" id="WP_099799108.1">
    <property type="nucleotide sequence ID" value="NZ_CP018092.1"/>
</dbReference>
<dbReference type="InterPro" id="IPR050469">
    <property type="entry name" value="Diguanylate_Cyclase"/>
</dbReference>
<dbReference type="SUPFAM" id="SSF52172">
    <property type="entry name" value="CheY-like"/>
    <property type="match status" value="3"/>
</dbReference>
<dbReference type="EMBL" id="CP018092">
    <property type="protein sequence ID" value="ATS18770.1"/>
    <property type="molecule type" value="Genomic_DNA"/>
</dbReference>
<keyword evidence="1" id="KW-0597">Phosphoprotein</keyword>
<dbReference type="PANTHER" id="PTHR45138">
    <property type="entry name" value="REGULATORY COMPONENTS OF SENSORY TRANSDUCTION SYSTEM"/>
    <property type="match status" value="1"/>
</dbReference>
<feature type="domain" description="GGDEF" evidence="3">
    <location>
        <begin position="410"/>
        <end position="544"/>
    </location>
</feature>
<dbReference type="InterPro" id="IPR029787">
    <property type="entry name" value="Nucleotide_cyclase"/>
</dbReference>
<gene>
    <name evidence="4" type="ORF">BRW62_08430</name>
</gene>
<proteinExistence type="predicted"/>
<dbReference type="OrthoDB" id="453368at2"/>
<dbReference type="SMART" id="SM00448">
    <property type="entry name" value="REC"/>
    <property type="match status" value="2"/>
</dbReference>
<dbReference type="GO" id="GO:1902201">
    <property type="term" value="P:negative regulation of bacterial-type flagellum-dependent cell motility"/>
    <property type="evidence" value="ECO:0007669"/>
    <property type="project" value="TreeGrafter"/>
</dbReference>
<dbReference type="GO" id="GO:0043709">
    <property type="term" value="P:cell adhesion involved in single-species biofilm formation"/>
    <property type="evidence" value="ECO:0007669"/>
    <property type="project" value="TreeGrafter"/>
</dbReference>
<dbReference type="Pfam" id="PF00990">
    <property type="entry name" value="GGDEF"/>
    <property type="match status" value="1"/>
</dbReference>
<dbReference type="SMART" id="SM00267">
    <property type="entry name" value="GGDEF"/>
    <property type="match status" value="1"/>
</dbReference>
<accession>A0A2D2Q2M2</accession>
<organism evidence="4 5">
    <name type="scientific">Parathermosynechococcus lividus PCC 6715</name>
    <dbReference type="NCBI Taxonomy" id="1917166"/>
    <lineage>
        <taxon>Bacteria</taxon>
        <taxon>Bacillati</taxon>
        <taxon>Cyanobacteriota</taxon>
        <taxon>Cyanophyceae</taxon>
        <taxon>Acaryochloridales</taxon>
        <taxon>Thermosynechococcaceae</taxon>
        <taxon>Parathermosynechococcus</taxon>
    </lineage>
</organism>
<keyword evidence="5" id="KW-1185">Reference proteome</keyword>
<name>A0A2D2Q2M2_PARLV</name>
<dbReference type="SUPFAM" id="SSF55073">
    <property type="entry name" value="Nucleotide cyclase"/>
    <property type="match status" value="1"/>
</dbReference>
<reference evidence="4 5" key="1">
    <citation type="submission" date="2016-11" db="EMBL/GenBank/DDBJ databases">
        <title>Complete genome sequence of thermophilic cyanobacteria strain Synechococcus sp. PCC6715.</title>
        <authorList>
            <person name="Tang J."/>
            <person name="Daroch M."/>
            <person name="Liang Y."/>
            <person name="Jiang D."/>
            <person name="Shah M."/>
        </authorList>
    </citation>
    <scope>NUCLEOTIDE SEQUENCE [LARGE SCALE GENOMIC DNA]</scope>
    <source>
        <strain evidence="4 5">PCC 6715</strain>
    </source>
</reference>
<dbReference type="InterPro" id="IPR001789">
    <property type="entry name" value="Sig_transdc_resp-reg_receiver"/>
</dbReference>
<dbReference type="InterPro" id="IPR000160">
    <property type="entry name" value="GGDEF_dom"/>
</dbReference>
<dbReference type="Proteomes" id="UP000231057">
    <property type="component" value="Chromosome"/>
</dbReference>
<dbReference type="Pfam" id="PF00072">
    <property type="entry name" value="Response_reg"/>
    <property type="match status" value="2"/>
</dbReference>
<evidence type="ECO:0000313" key="5">
    <source>
        <dbReference type="Proteomes" id="UP000231057"/>
    </source>
</evidence>
<feature type="modified residue" description="4-aspartylphosphate" evidence="1">
    <location>
        <position position="303"/>
    </location>
</feature>
<dbReference type="AlphaFoldDB" id="A0A2D2Q2M2"/>
<dbReference type="KEGG" id="slw:BRW62_08430"/>
<evidence type="ECO:0000313" key="4">
    <source>
        <dbReference type="EMBL" id="ATS18770.1"/>
    </source>
</evidence>
<dbReference type="GO" id="GO:0005886">
    <property type="term" value="C:plasma membrane"/>
    <property type="evidence" value="ECO:0007669"/>
    <property type="project" value="TreeGrafter"/>
</dbReference>
<dbReference type="FunFam" id="3.30.70.270:FF:000001">
    <property type="entry name" value="Diguanylate cyclase domain protein"/>
    <property type="match status" value="1"/>
</dbReference>
<feature type="domain" description="Response regulatory" evidence="2">
    <location>
        <begin position="129"/>
        <end position="245"/>
    </location>
</feature>
<dbReference type="PROSITE" id="PS50887">
    <property type="entry name" value="GGDEF"/>
    <property type="match status" value="1"/>
</dbReference>
<dbReference type="GO" id="GO:0000160">
    <property type="term" value="P:phosphorelay signal transduction system"/>
    <property type="evidence" value="ECO:0007669"/>
    <property type="project" value="InterPro"/>
</dbReference>
<evidence type="ECO:0000256" key="1">
    <source>
        <dbReference type="PROSITE-ProRule" id="PRU00169"/>
    </source>
</evidence>
<feature type="domain" description="Response regulatory" evidence="2">
    <location>
        <begin position="254"/>
        <end position="370"/>
    </location>
</feature>
<dbReference type="PROSITE" id="PS50110">
    <property type="entry name" value="RESPONSE_REGULATORY"/>
    <property type="match status" value="2"/>
</dbReference>
<dbReference type="InterPro" id="IPR011006">
    <property type="entry name" value="CheY-like_superfamily"/>
</dbReference>
<evidence type="ECO:0000259" key="3">
    <source>
        <dbReference type="PROSITE" id="PS50887"/>
    </source>
</evidence>
<dbReference type="CDD" id="cd01949">
    <property type="entry name" value="GGDEF"/>
    <property type="match status" value="1"/>
</dbReference>
<evidence type="ECO:0000259" key="2">
    <source>
        <dbReference type="PROSITE" id="PS50110"/>
    </source>
</evidence>
<dbReference type="Gene3D" id="3.40.50.2300">
    <property type="match status" value="3"/>
</dbReference>
<dbReference type="InterPro" id="IPR043128">
    <property type="entry name" value="Rev_trsase/Diguanyl_cyclase"/>
</dbReference>
<sequence length="544" mass="61154">MGILVYHDDETTAATLVTMLSASEQRVDVVARADDLWGILASSRYELLIVDDAHLETTVERFCQQVRSHGFQEPILVLTRSEVPRQPDDQVIYYRYPCSQSSLVQVVKPLLSAIATSRLKTNHDSGLPLVLHIDNDAALVHSLERHAADAGFRYVAIDSWPLVKAYVEDFAPNVVILNPEVVPDEATSREFLQELRQHRPPIPVLVFTAHDTWRDRLAAIRLGSRITLNKPVDMERLLQTLEQLLQPQEVTSASILTVDDDPVTLAILKRLLEPWGMSVTSLQDPDQFWDVLEATHPELVILDVQMPGINGIELCQVVRNDPRWSRLPILFLTATTDPALVNQLFAAGADDFVNKPIVGPELMTRIINRLERTRLLKRLAEVDPLTGVCNRRKATEDIERFLQLADRQQQPLCLAVLDLDYFKRINDTYGHDLGDQVLVTTARILRQSLRMEDVVARWGGEEFLVALYGISLEVAEQRLGMCLQRLRSHTFPVSDQEGFQVSFSAGVSQYPNHGATLLELVKAADEALYKAKAAGRCQIATAMI</sequence>
<dbReference type="PANTHER" id="PTHR45138:SF9">
    <property type="entry name" value="DIGUANYLATE CYCLASE DGCM-RELATED"/>
    <property type="match status" value="1"/>
</dbReference>
<comment type="caution">
    <text evidence="1">Lacks conserved residue(s) required for the propagation of feature annotation.</text>
</comment>
<dbReference type="NCBIfam" id="TIGR00254">
    <property type="entry name" value="GGDEF"/>
    <property type="match status" value="1"/>
</dbReference>
<dbReference type="Gene3D" id="3.30.70.270">
    <property type="match status" value="1"/>
</dbReference>